<reference evidence="1" key="1">
    <citation type="submission" date="2020-01" db="EMBL/GenBank/DDBJ databases">
        <authorList>
            <consortium name="DOE Joint Genome Institute"/>
            <person name="Haridas S."/>
            <person name="Albert R."/>
            <person name="Binder M."/>
            <person name="Bloem J."/>
            <person name="Labutti K."/>
            <person name="Salamov A."/>
            <person name="Andreopoulos B."/>
            <person name="Baker S.E."/>
            <person name="Barry K."/>
            <person name="Bills G."/>
            <person name="Bluhm B.H."/>
            <person name="Cannon C."/>
            <person name="Castanera R."/>
            <person name="Culley D.E."/>
            <person name="Daum C."/>
            <person name="Ezra D."/>
            <person name="Gonzalez J.B."/>
            <person name="Henrissat B."/>
            <person name="Kuo A."/>
            <person name="Liang C."/>
            <person name="Lipzen A."/>
            <person name="Lutzoni F."/>
            <person name="Magnuson J."/>
            <person name="Mondo S."/>
            <person name="Nolan M."/>
            <person name="Ohm R."/>
            <person name="Pangilinan J."/>
            <person name="Park H.-J."/>
            <person name="Ramirez L."/>
            <person name="Alfaro M."/>
            <person name="Sun H."/>
            <person name="Tritt A."/>
            <person name="Yoshinaga Y."/>
            <person name="Zwiers L.-H."/>
            <person name="Turgeon B.G."/>
            <person name="Goodwin S.B."/>
            <person name="Spatafora J.W."/>
            <person name="Crous P.W."/>
            <person name="Grigoriev I.V."/>
        </authorList>
    </citation>
    <scope>NUCLEOTIDE SEQUENCE</scope>
    <source>
        <strain evidence="1">IPT5</strain>
    </source>
</reference>
<dbReference type="InterPro" id="IPR032675">
    <property type="entry name" value="LRR_dom_sf"/>
</dbReference>
<dbReference type="Proteomes" id="UP000799423">
    <property type="component" value="Unassembled WGS sequence"/>
</dbReference>
<evidence type="ECO:0008006" key="3">
    <source>
        <dbReference type="Google" id="ProtNLM"/>
    </source>
</evidence>
<sequence length="531" mass="60003">MALQADNALCHLLCMPYEILRPILHDLSQRDQIKIAKTCVTLWKLAYPLAYNRLVIEIDPETKESAYIALASGVGLSYVQHLEINLRYEVEDSPRNIIEVVAGAVIAHLRRDSLLSFSLTARAHDHIAIGVRNVAVLVETQHQLRRLVLPQFSGSPQFDCRGYQRPNVALDSLQELTLKISPAEFAKQVRWLVRLSPNANVHFHVDSSSVEGPWRRWAMMGNLFSLATRLTLHGIDFLSLSLYWDRLHLPALCALALRHCTSEFVFFSSVESTKCPRLTALKMDTKSSTYMPFLDGFVRGLVNLRELCICSGYLRPDEALNIISQVPTLELLSMACGKEGQFRRVGINMQELLESVPDLRLLSMSLGGVDLLRQTRKFKKLDADFENSLRSLKAARNIQTLHIRCVTYVFDRQQTFSQQESTLIENRIGSMVLEQLGIQSSFSHNSVPLKFLSVSNQIRTMRPELSVVSCDELELSPQIPKRMYSTEPDICFRSGEAVKADILHKHAADGYYFLEDFANGMLDISSSTSSI</sequence>
<dbReference type="SUPFAM" id="SSF52047">
    <property type="entry name" value="RNI-like"/>
    <property type="match status" value="1"/>
</dbReference>
<protein>
    <recommendedName>
        <fullName evidence="3">F-box domain-containing protein</fullName>
    </recommendedName>
</protein>
<dbReference type="Gene3D" id="3.80.10.10">
    <property type="entry name" value="Ribonuclease Inhibitor"/>
    <property type="match status" value="1"/>
</dbReference>
<dbReference type="EMBL" id="MU006293">
    <property type="protein sequence ID" value="KAF2854043.1"/>
    <property type="molecule type" value="Genomic_DNA"/>
</dbReference>
<proteinExistence type="predicted"/>
<organism evidence="1 2">
    <name type="scientific">Plenodomus tracheiphilus IPT5</name>
    <dbReference type="NCBI Taxonomy" id="1408161"/>
    <lineage>
        <taxon>Eukaryota</taxon>
        <taxon>Fungi</taxon>
        <taxon>Dikarya</taxon>
        <taxon>Ascomycota</taxon>
        <taxon>Pezizomycotina</taxon>
        <taxon>Dothideomycetes</taxon>
        <taxon>Pleosporomycetidae</taxon>
        <taxon>Pleosporales</taxon>
        <taxon>Pleosporineae</taxon>
        <taxon>Leptosphaeriaceae</taxon>
        <taxon>Plenodomus</taxon>
    </lineage>
</organism>
<name>A0A6A7BFB2_9PLEO</name>
<evidence type="ECO:0000313" key="2">
    <source>
        <dbReference type="Proteomes" id="UP000799423"/>
    </source>
</evidence>
<keyword evidence="2" id="KW-1185">Reference proteome</keyword>
<accession>A0A6A7BFB2</accession>
<dbReference type="AlphaFoldDB" id="A0A6A7BFB2"/>
<evidence type="ECO:0000313" key="1">
    <source>
        <dbReference type="EMBL" id="KAF2854043.1"/>
    </source>
</evidence>
<gene>
    <name evidence="1" type="ORF">T440DRAFT_267145</name>
</gene>
<dbReference type="OrthoDB" id="3695593at2759"/>